<evidence type="ECO:0000256" key="2">
    <source>
        <dbReference type="ARBA" id="ARBA00022723"/>
    </source>
</evidence>
<dbReference type="GO" id="GO:0006508">
    <property type="term" value="P:proteolysis"/>
    <property type="evidence" value="ECO:0007669"/>
    <property type="project" value="UniProtKB-KW"/>
</dbReference>
<reference evidence="8 9" key="1">
    <citation type="journal article" date="2019" name="Environ. Microbiol.">
        <title>An active ?-lactamase is a part of an orchestrated cell wall stress resistance network of Bacillus subtilis and related rhizosphere species.</title>
        <authorList>
            <person name="Bucher T."/>
            <person name="Keren-Paz A."/>
            <person name="Hausser J."/>
            <person name="Olender T."/>
            <person name="Cytryn E."/>
            <person name="Kolodkin-Gal I."/>
        </authorList>
    </citation>
    <scope>NUCLEOTIDE SEQUENCE [LARGE SCALE GENOMIC DNA]</scope>
    <source>
        <strain evidence="8 9">I32</strain>
    </source>
</reference>
<evidence type="ECO:0000256" key="3">
    <source>
        <dbReference type="ARBA" id="ARBA00022801"/>
    </source>
</evidence>
<feature type="domain" description="FTP" evidence="7">
    <location>
        <begin position="75"/>
        <end position="102"/>
    </location>
</feature>
<evidence type="ECO:0000259" key="7">
    <source>
        <dbReference type="Pfam" id="PF07504"/>
    </source>
</evidence>
<dbReference type="InterPro" id="IPR011096">
    <property type="entry name" value="FTP_domain"/>
</dbReference>
<feature type="non-terminal residue" evidence="8">
    <location>
        <position position="104"/>
    </location>
</feature>
<proteinExistence type="predicted"/>
<dbReference type="Pfam" id="PF07504">
    <property type="entry name" value="FTP"/>
    <property type="match status" value="1"/>
</dbReference>
<sequence>MFNKKMVAMAMTVPLVMGTISTVSALEKQQQVKLEAYSPQKKATEYLKENAAQYGLKTDLSDLQYISTTETSVASYVRFQQVVNGAPVFSKQITVTLNGEGKGV</sequence>
<evidence type="ECO:0000256" key="5">
    <source>
        <dbReference type="ARBA" id="ARBA00023049"/>
    </source>
</evidence>
<keyword evidence="5" id="KW-0482">Metalloprotease</keyword>
<keyword evidence="3" id="KW-0378">Hydrolase</keyword>
<dbReference type="AlphaFoldDB" id="A0A9X9F4A6"/>
<evidence type="ECO:0000313" key="8">
    <source>
        <dbReference type="EMBL" id="TKI97575.1"/>
    </source>
</evidence>
<dbReference type="Proteomes" id="UP000308444">
    <property type="component" value="Unassembled WGS sequence"/>
</dbReference>
<evidence type="ECO:0000313" key="9">
    <source>
        <dbReference type="Proteomes" id="UP000308444"/>
    </source>
</evidence>
<evidence type="ECO:0000256" key="1">
    <source>
        <dbReference type="ARBA" id="ARBA00022670"/>
    </source>
</evidence>
<keyword evidence="2" id="KW-0479">Metal-binding</keyword>
<name>A0A9X9F4A6_BACCE</name>
<keyword evidence="1" id="KW-0645">Protease</keyword>
<accession>A0A9X9F4A6</accession>
<keyword evidence="4" id="KW-0862">Zinc</keyword>
<keyword evidence="6" id="KW-0732">Signal</keyword>
<dbReference type="EMBL" id="SZOH01002015">
    <property type="protein sequence ID" value="TKI97575.1"/>
    <property type="molecule type" value="Genomic_DNA"/>
</dbReference>
<evidence type="ECO:0000256" key="4">
    <source>
        <dbReference type="ARBA" id="ARBA00022833"/>
    </source>
</evidence>
<organism evidence="8 9">
    <name type="scientific">Bacillus cereus</name>
    <dbReference type="NCBI Taxonomy" id="1396"/>
    <lineage>
        <taxon>Bacteria</taxon>
        <taxon>Bacillati</taxon>
        <taxon>Bacillota</taxon>
        <taxon>Bacilli</taxon>
        <taxon>Bacillales</taxon>
        <taxon>Bacillaceae</taxon>
        <taxon>Bacillus</taxon>
        <taxon>Bacillus cereus group</taxon>
    </lineage>
</organism>
<evidence type="ECO:0000256" key="6">
    <source>
        <dbReference type="SAM" id="SignalP"/>
    </source>
</evidence>
<dbReference type="GO" id="GO:0046872">
    <property type="term" value="F:metal ion binding"/>
    <property type="evidence" value="ECO:0007669"/>
    <property type="project" value="UniProtKB-KW"/>
</dbReference>
<dbReference type="GO" id="GO:0008237">
    <property type="term" value="F:metallopeptidase activity"/>
    <property type="evidence" value="ECO:0007669"/>
    <property type="project" value="UniProtKB-KW"/>
</dbReference>
<feature type="signal peptide" evidence="6">
    <location>
        <begin position="1"/>
        <end position="25"/>
    </location>
</feature>
<feature type="chain" id="PRO_5040941028" evidence="6">
    <location>
        <begin position="26"/>
        <end position="104"/>
    </location>
</feature>
<protein>
    <submittedName>
        <fullName evidence="8">Peptidase M36</fullName>
    </submittedName>
</protein>
<comment type="caution">
    <text evidence="8">The sequence shown here is derived from an EMBL/GenBank/DDBJ whole genome shotgun (WGS) entry which is preliminary data.</text>
</comment>
<gene>
    <name evidence="8" type="ORF">FC695_25050</name>
</gene>